<organism evidence="2 3">
    <name type="scientific">Streptomyces coryli</name>
    <dbReference type="NCBI Taxonomy" id="1128680"/>
    <lineage>
        <taxon>Bacteria</taxon>
        <taxon>Bacillati</taxon>
        <taxon>Actinomycetota</taxon>
        <taxon>Actinomycetes</taxon>
        <taxon>Kitasatosporales</taxon>
        <taxon>Streptomycetaceae</taxon>
        <taxon>Streptomyces</taxon>
    </lineage>
</organism>
<evidence type="ECO:0000313" key="3">
    <source>
        <dbReference type="Proteomes" id="UP000481583"/>
    </source>
</evidence>
<feature type="transmembrane region" description="Helical" evidence="1">
    <location>
        <begin position="50"/>
        <end position="75"/>
    </location>
</feature>
<gene>
    <name evidence="2" type="ORF">G5C51_04425</name>
</gene>
<evidence type="ECO:0000256" key="1">
    <source>
        <dbReference type="SAM" id="Phobius"/>
    </source>
</evidence>
<proteinExistence type="predicted"/>
<reference evidence="2 3" key="1">
    <citation type="submission" date="2020-02" db="EMBL/GenBank/DDBJ databases">
        <title>Whole-genome analyses of novel actinobacteria.</title>
        <authorList>
            <person name="Sahin N."/>
        </authorList>
    </citation>
    <scope>NUCLEOTIDE SEQUENCE [LARGE SCALE GENOMIC DNA]</scope>
    <source>
        <strain evidence="2 3">A7024</strain>
    </source>
</reference>
<keyword evidence="1" id="KW-0812">Transmembrane</keyword>
<comment type="caution">
    <text evidence="2">The sequence shown here is derived from an EMBL/GenBank/DDBJ whole genome shotgun (WGS) entry which is preliminary data.</text>
</comment>
<keyword evidence="1" id="KW-0472">Membrane</keyword>
<evidence type="ECO:0000313" key="2">
    <source>
        <dbReference type="EMBL" id="NGN63153.1"/>
    </source>
</evidence>
<protein>
    <submittedName>
        <fullName evidence="2">Uncharacterized protein</fullName>
    </submittedName>
</protein>
<dbReference type="Proteomes" id="UP000481583">
    <property type="component" value="Unassembled WGS sequence"/>
</dbReference>
<dbReference type="EMBL" id="JAAKZV010000010">
    <property type="protein sequence ID" value="NGN63153.1"/>
    <property type="molecule type" value="Genomic_DNA"/>
</dbReference>
<dbReference type="AlphaFoldDB" id="A0A6G4TTL6"/>
<accession>A0A6G4TTL6</accession>
<name>A0A6G4TTL6_9ACTN</name>
<keyword evidence="1" id="KW-1133">Transmembrane helix</keyword>
<sequence>MTFNARTRTFARALRGFLTLVDRLHPVALLVLVPVLIGVVYAAAPFLVALLTAVVAVLKASAFLAGAGLLARLAIRTAAAYRRPLPAGSSPALSS</sequence>
<keyword evidence="3" id="KW-1185">Reference proteome</keyword>
<dbReference type="RefSeq" id="WP_165231956.1">
    <property type="nucleotide sequence ID" value="NZ_JAAKZV010000010.1"/>
</dbReference>
<feature type="transmembrane region" description="Helical" evidence="1">
    <location>
        <begin position="24"/>
        <end position="44"/>
    </location>
</feature>